<organism evidence="1 2">
    <name type="scientific">Allacma fusca</name>
    <dbReference type="NCBI Taxonomy" id="39272"/>
    <lineage>
        <taxon>Eukaryota</taxon>
        <taxon>Metazoa</taxon>
        <taxon>Ecdysozoa</taxon>
        <taxon>Arthropoda</taxon>
        <taxon>Hexapoda</taxon>
        <taxon>Collembola</taxon>
        <taxon>Symphypleona</taxon>
        <taxon>Sminthuridae</taxon>
        <taxon>Allacma</taxon>
    </lineage>
</organism>
<sequence>DSLDGDCIRGCLMGRIEM</sequence>
<name>A0A8J2NV12_9HEXA</name>
<dbReference type="AlphaFoldDB" id="A0A8J2NV12"/>
<dbReference type="Proteomes" id="UP000708208">
    <property type="component" value="Unassembled WGS sequence"/>
</dbReference>
<gene>
    <name evidence="1" type="ORF">AFUS01_LOCUS8914</name>
</gene>
<reference evidence="1" key="1">
    <citation type="submission" date="2021-06" db="EMBL/GenBank/DDBJ databases">
        <authorList>
            <person name="Hodson N. C."/>
            <person name="Mongue J. A."/>
            <person name="Jaron S. K."/>
        </authorList>
    </citation>
    <scope>NUCLEOTIDE SEQUENCE</scope>
</reference>
<feature type="non-terminal residue" evidence="1">
    <location>
        <position position="18"/>
    </location>
</feature>
<keyword evidence="2" id="KW-1185">Reference proteome</keyword>
<dbReference type="EMBL" id="CAJVCH010062732">
    <property type="protein sequence ID" value="CAG7719597.1"/>
    <property type="molecule type" value="Genomic_DNA"/>
</dbReference>
<protein>
    <submittedName>
        <fullName evidence="1">Uncharacterized protein</fullName>
    </submittedName>
</protein>
<accession>A0A8J2NV12</accession>
<proteinExistence type="predicted"/>
<evidence type="ECO:0000313" key="1">
    <source>
        <dbReference type="EMBL" id="CAG7719597.1"/>
    </source>
</evidence>
<comment type="caution">
    <text evidence="1">The sequence shown here is derived from an EMBL/GenBank/DDBJ whole genome shotgun (WGS) entry which is preliminary data.</text>
</comment>
<evidence type="ECO:0000313" key="2">
    <source>
        <dbReference type="Proteomes" id="UP000708208"/>
    </source>
</evidence>